<accession>A0AAW6DZ70</accession>
<dbReference type="Proteomes" id="UP001211421">
    <property type="component" value="Unassembled WGS sequence"/>
</dbReference>
<dbReference type="EMBL" id="JAQMLS010000010">
    <property type="protein sequence ID" value="MDB8742959.1"/>
    <property type="molecule type" value="Genomic_DNA"/>
</dbReference>
<reference evidence="1" key="1">
    <citation type="submission" date="2023-01" db="EMBL/GenBank/DDBJ databases">
        <title>Human gut microbiome strain richness.</title>
        <authorList>
            <person name="Chen-Liaw A."/>
        </authorList>
    </citation>
    <scope>NUCLEOTIDE SEQUENCE</scope>
    <source>
        <strain evidence="1">D59st1_B8_D59t2_181005</strain>
    </source>
</reference>
<sequence>MLKGITKSGFDYEIEDKALDNWELLESLVAIDEGDTAAVIKVARQLLSKAQLDSLKEHCRDIDTGIVSRNKMLAEIADILKGEGSEGDKTKNA</sequence>
<evidence type="ECO:0000313" key="2">
    <source>
        <dbReference type="Proteomes" id="UP001211421"/>
    </source>
</evidence>
<protein>
    <recommendedName>
        <fullName evidence="3">Phage protein</fullName>
    </recommendedName>
</protein>
<evidence type="ECO:0000313" key="1">
    <source>
        <dbReference type="EMBL" id="MDB8742959.1"/>
    </source>
</evidence>
<evidence type="ECO:0008006" key="3">
    <source>
        <dbReference type="Google" id="ProtNLM"/>
    </source>
</evidence>
<gene>
    <name evidence="1" type="ORF">PNV70_12885</name>
</gene>
<dbReference type="AlphaFoldDB" id="A0AAW6DZ70"/>
<proteinExistence type="predicted"/>
<dbReference type="RefSeq" id="WP_117893445.1">
    <property type="nucleotide sequence ID" value="NZ_DAVZMI010000060.1"/>
</dbReference>
<comment type="caution">
    <text evidence="1">The sequence shown here is derived from an EMBL/GenBank/DDBJ whole genome shotgun (WGS) entry which is preliminary data.</text>
</comment>
<name>A0AAW6DZ70_9FIRM</name>
<organism evidence="1 2">
    <name type="scientific">Ruminococcus bicirculans</name>
    <name type="common">ex Wegman et al. 2014</name>
    <dbReference type="NCBI Taxonomy" id="1160721"/>
    <lineage>
        <taxon>Bacteria</taxon>
        <taxon>Bacillati</taxon>
        <taxon>Bacillota</taxon>
        <taxon>Clostridia</taxon>
        <taxon>Eubacteriales</taxon>
        <taxon>Oscillospiraceae</taxon>
        <taxon>Ruminococcus</taxon>
    </lineage>
</organism>